<comment type="caution">
    <text evidence="12">The sequence shown here is derived from an EMBL/GenBank/DDBJ whole genome shotgun (WGS) entry which is preliminary data.</text>
</comment>
<evidence type="ECO:0000256" key="2">
    <source>
        <dbReference type="ARBA" id="ARBA00005420"/>
    </source>
</evidence>
<name>A0A836C9N4_9STRA</name>
<dbReference type="GO" id="GO:0004144">
    <property type="term" value="F:diacylglycerol O-acyltransferase activity"/>
    <property type="evidence" value="ECO:0007669"/>
    <property type="project" value="TreeGrafter"/>
</dbReference>
<keyword evidence="8" id="KW-0443">Lipid metabolism</keyword>
<dbReference type="CDD" id="cd07987">
    <property type="entry name" value="LPLAT_MGAT-like"/>
    <property type="match status" value="1"/>
</dbReference>
<evidence type="ECO:0000256" key="4">
    <source>
        <dbReference type="ARBA" id="ARBA00022679"/>
    </source>
</evidence>
<evidence type="ECO:0000256" key="11">
    <source>
        <dbReference type="RuleBase" id="RU367023"/>
    </source>
</evidence>
<feature type="transmembrane region" description="Helical" evidence="11">
    <location>
        <begin position="63"/>
        <end position="83"/>
    </location>
</feature>
<dbReference type="OrthoDB" id="264532at2759"/>
<protein>
    <recommendedName>
        <fullName evidence="11">Acyltransferase</fullName>
        <ecNumber evidence="11">2.3.1.-</ecNumber>
    </recommendedName>
</protein>
<dbReference type="Pfam" id="PF03982">
    <property type="entry name" value="DAGAT"/>
    <property type="match status" value="1"/>
</dbReference>
<dbReference type="PANTHER" id="PTHR12317:SF63">
    <property type="entry name" value="DIACYLGLYCEROL O-ACYLTRANSFERASE 2"/>
    <property type="match status" value="1"/>
</dbReference>
<feature type="transmembrane region" description="Helical" evidence="11">
    <location>
        <begin position="118"/>
        <end position="138"/>
    </location>
</feature>
<dbReference type="AlphaFoldDB" id="A0A836C9N4"/>
<keyword evidence="4 11" id="KW-0808">Transferase</keyword>
<dbReference type="PANTHER" id="PTHR12317">
    <property type="entry name" value="DIACYLGLYCEROL O-ACYLTRANSFERASE"/>
    <property type="match status" value="1"/>
</dbReference>
<evidence type="ECO:0000256" key="3">
    <source>
        <dbReference type="ARBA" id="ARBA00022516"/>
    </source>
</evidence>
<gene>
    <name evidence="12" type="ORF">JKP88DRAFT_261533</name>
</gene>
<dbReference type="EC" id="2.3.1.-" evidence="11"/>
<keyword evidence="7 11" id="KW-1133">Transmembrane helix</keyword>
<evidence type="ECO:0000256" key="1">
    <source>
        <dbReference type="ARBA" id="ARBA00004477"/>
    </source>
</evidence>
<feature type="transmembrane region" description="Helical" evidence="11">
    <location>
        <begin position="89"/>
        <end position="111"/>
    </location>
</feature>
<keyword evidence="9 11" id="KW-0472">Membrane</keyword>
<proteinExistence type="inferred from homology"/>
<evidence type="ECO:0000256" key="8">
    <source>
        <dbReference type="ARBA" id="ARBA00023098"/>
    </source>
</evidence>
<comment type="similarity">
    <text evidence="2 11">Belongs to the diacylglycerol acyltransferase family.</text>
</comment>
<evidence type="ECO:0000256" key="9">
    <source>
        <dbReference type="ARBA" id="ARBA00023136"/>
    </source>
</evidence>
<evidence type="ECO:0000313" key="13">
    <source>
        <dbReference type="Proteomes" id="UP000664859"/>
    </source>
</evidence>
<dbReference type="GO" id="GO:0019432">
    <property type="term" value="P:triglyceride biosynthetic process"/>
    <property type="evidence" value="ECO:0007669"/>
    <property type="project" value="TreeGrafter"/>
</dbReference>
<evidence type="ECO:0000256" key="5">
    <source>
        <dbReference type="ARBA" id="ARBA00022692"/>
    </source>
</evidence>
<dbReference type="EMBL" id="JAFCMP010000536">
    <property type="protein sequence ID" value="KAG5176471.1"/>
    <property type="molecule type" value="Genomic_DNA"/>
</dbReference>
<comment type="subcellular location">
    <subcellularLocation>
        <location evidence="1 11">Endoplasmic reticulum membrane</location>
        <topology evidence="1 11">Multi-pass membrane protein</topology>
    </subcellularLocation>
</comment>
<keyword evidence="5 11" id="KW-0812">Transmembrane</keyword>
<reference evidence="12" key="1">
    <citation type="submission" date="2021-02" db="EMBL/GenBank/DDBJ databases">
        <title>First Annotated Genome of the Yellow-green Alga Tribonema minus.</title>
        <authorList>
            <person name="Mahan K.M."/>
        </authorList>
    </citation>
    <scope>NUCLEOTIDE SEQUENCE</scope>
    <source>
        <strain evidence="12">UTEX B ZZ1240</strain>
    </source>
</reference>
<evidence type="ECO:0000256" key="7">
    <source>
        <dbReference type="ARBA" id="ARBA00022989"/>
    </source>
</evidence>
<keyword evidence="6 11" id="KW-0256">Endoplasmic reticulum</keyword>
<sequence length="359" mass="39600">MAIDKNTVLPPPQGWVRMTDLVASGSYDMATAERNGVLNALAQPLKTAPSYKEPQRLSFLQDLAGVLAFLFFPGCLIWVPFIICGGAYLAFRSGTAAIATYVFAMAAVTLWPHTRWPGFIASFVTPIVFRYCSLVYAWEAPLPNRHHILVCPPHGVLPIANLLLLLGFRAIWGFDVDGLTADAALRLPVMRQIMSWVGCGSATASAAKVQLDRGRSIGISPGGVAEIFDVNDPDEVIFMRARKGFVRLALRSGTPLVPCYCFGNTQLFHCWYDSGNRMRAISRRLGFGVMPIWGRFGLPVIYRQPLFAITGTPIEVPLDPNPSAETVDKFHALFLEELQGLFDRHKGAYGWGDKQLVIR</sequence>
<dbReference type="Proteomes" id="UP000664859">
    <property type="component" value="Unassembled WGS sequence"/>
</dbReference>
<dbReference type="GO" id="GO:0005789">
    <property type="term" value="C:endoplasmic reticulum membrane"/>
    <property type="evidence" value="ECO:0007669"/>
    <property type="project" value="UniProtKB-SubCell"/>
</dbReference>
<keyword evidence="3" id="KW-0444">Lipid biosynthesis</keyword>
<dbReference type="InterPro" id="IPR007130">
    <property type="entry name" value="DAGAT"/>
</dbReference>
<keyword evidence="10 12" id="KW-0012">Acyltransferase</keyword>
<evidence type="ECO:0000256" key="6">
    <source>
        <dbReference type="ARBA" id="ARBA00022824"/>
    </source>
</evidence>
<evidence type="ECO:0000256" key="10">
    <source>
        <dbReference type="ARBA" id="ARBA00023315"/>
    </source>
</evidence>
<accession>A0A836C9N4</accession>
<keyword evidence="13" id="KW-1185">Reference proteome</keyword>
<organism evidence="12 13">
    <name type="scientific">Tribonema minus</name>
    <dbReference type="NCBI Taxonomy" id="303371"/>
    <lineage>
        <taxon>Eukaryota</taxon>
        <taxon>Sar</taxon>
        <taxon>Stramenopiles</taxon>
        <taxon>Ochrophyta</taxon>
        <taxon>PX clade</taxon>
        <taxon>Xanthophyceae</taxon>
        <taxon>Tribonematales</taxon>
        <taxon>Tribonemataceae</taxon>
        <taxon>Tribonema</taxon>
    </lineage>
</organism>
<evidence type="ECO:0000313" key="12">
    <source>
        <dbReference type="EMBL" id="KAG5176471.1"/>
    </source>
</evidence>